<sequence length="374" mass="41391">MPRKPTNHLTPDQLLKKIRQSAKYAASVGQTCYDKEILKAKKGYTDDQADVYIAVFNENAGTPQEQAIRKARHAAQMAAGKGALCLTKEALLKKGYSEQASEAYLAAYKESKGSDEEQAIRQARRAAQLVAMHGAPCPTKEVLLKKGYTEQTSEAYLAAYKKTNGTDEDQAIRKARRAAQVAAGQGTPCPTKEALLKKGYSEQASEIYLAAYKESKGTDEEQAIRKASYVARLAVSRGTPCPTKEALLKKGYTEQTSEAYLATYEKSKNAKNARLTREQELQQLQNQLNQSNEKNDYSCFASLIDSLGYQEDTSSSLTEQEEQYLAEVLEEESANNLFFNFNSAETTSLTASGFLSSLDEVDRKDASVEIYHLR</sequence>
<comment type="caution">
    <text evidence="2">The sequence shown here is derived from an EMBL/GenBank/DDBJ whole genome shotgun (WGS) entry which is preliminary data.</text>
</comment>
<keyword evidence="4" id="KW-1185">Reference proteome</keyword>
<reference evidence="3" key="3">
    <citation type="submission" date="2021-06" db="EMBL/GenBank/DDBJ databases">
        <title>Genomic Description and Analysis of Intracellular Bacteria, Candidatus Berkiella cookevillensis and Candidatus Berkiella aquae.</title>
        <authorList>
            <person name="Kidane D.T."/>
            <person name="Mehari Y.T."/>
            <person name="Rice F.C."/>
            <person name="Arivett B.A."/>
            <person name="Farone A.L."/>
            <person name="Berk S.G."/>
            <person name="Farone M.B."/>
        </authorList>
    </citation>
    <scope>NUCLEOTIDE SEQUENCE</scope>
    <source>
        <strain evidence="3">HT99</strain>
    </source>
</reference>
<gene>
    <name evidence="3" type="ORF">HT99x_008080</name>
    <name evidence="2" type="ORF">HT99x_01211</name>
</gene>
<reference evidence="2" key="1">
    <citation type="submission" date="2015-09" db="EMBL/GenBank/DDBJ databases">
        <title>Draft Genome Sequences of Two Novel Amoeba-resistant Intranuclear Bacteria, Candidatus Berkiella cookevillensis and Candidatus Berkiella aquae.</title>
        <authorList>
            <person name="Mehari Y.T."/>
            <person name="Arivett B.A."/>
            <person name="Farone A.L."/>
            <person name="Gunderson J.H."/>
            <person name="Farone M.B."/>
        </authorList>
    </citation>
    <scope>NUCLEOTIDE SEQUENCE [LARGE SCALE GENOMIC DNA]</scope>
    <source>
        <strain evidence="2">HT99</strain>
    </source>
</reference>
<dbReference type="Proteomes" id="UP000051497">
    <property type="component" value="Unassembled WGS sequence"/>
</dbReference>
<evidence type="ECO:0000313" key="4">
    <source>
        <dbReference type="Proteomes" id="UP000051497"/>
    </source>
</evidence>
<proteinExistence type="predicted"/>
<keyword evidence="1" id="KW-0175">Coiled coil</keyword>
<evidence type="ECO:0000313" key="2">
    <source>
        <dbReference type="EMBL" id="KRG21459.1"/>
    </source>
</evidence>
<organism evidence="2">
    <name type="scientific">Candidatus Berkiella aquae</name>
    <dbReference type="NCBI Taxonomy" id="295108"/>
    <lineage>
        <taxon>Bacteria</taxon>
        <taxon>Pseudomonadati</taxon>
        <taxon>Pseudomonadota</taxon>
        <taxon>Gammaproteobacteria</taxon>
        <taxon>Candidatus Berkiellales</taxon>
        <taxon>Candidatus Berkiellaceae</taxon>
        <taxon>Candidatus Berkiella</taxon>
    </lineage>
</organism>
<accession>A0A0Q9YZ36</accession>
<dbReference type="STRING" id="295108.HT99x_01211"/>
<dbReference type="EMBL" id="LKAJ01000004">
    <property type="protein sequence ID" value="KRG21459.1"/>
    <property type="molecule type" value="Genomic_DNA"/>
</dbReference>
<protein>
    <submittedName>
        <fullName evidence="2">Uncharacterized protein</fullName>
    </submittedName>
</protein>
<dbReference type="EMBL" id="LKAJ02000001">
    <property type="protein sequence ID" value="MCS5711391.1"/>
    <property type="molecule type" value="Genomic_DNA"/>
</dbReference>
<dbReference type="RefSeq" id="WP_075065846.1">
    <property type="nucleotide sequence ID" value="NZ_LKAJ02000001.1"/>
</dbReference>
<evidence type="ECO:0000313" key="3">
    <source>
        <dbReference type="EMBL" id="MCS5711391.1"/>
    </source>
</evidence>
<name>A0A0Q9YZ36_9GAMM</name>
<dbReference type="OrthoDB" id="5662850at2"/>
<dbReference type="AlphaFoldDB" id="A0A0Q9YZ36"/>
<feature type="coiled-coil region" evidence="1">
    <location>
        <begin position="267"/>
        <end position="294"/>
    </location>
</feature>
<dbReference type="PATRIC" id="fig|1590043.3.peg.1224"/>
<reference evidence="3" key="2">
    <citation type="journal article" date="2016" name="Genome Announc.">
        <title>Draft Genome Sequences of Two Novel Amoeba-Resistant Intranuclear Bacteria, 'Candidatus Berkiella cookevillensis' and 'Candidatus Berkiella aquae'.</title>
        <authorList>
            <person name="Mehari Y.T."/>
            <person name="Arivett B.A."/>
            <person name="Farone A.L."/>
            <person name="Gunderson J.H."/>
            <person name="Farone M.B."/>
        </authorList>
    </citation>
    <scope>NUCLEOTIDE SEQUENCE</scope>
    <source>
        <strain evidence="3">HT99</strain>
    </source>
</reference>
<evidence type="ECO:0000256" key="1">
    <source>
        <dbReference type="SAM" id="Coils"/>
    </source>
</evidence>